<organism evidence="1 2">
    <name type="scientific">Corynebacterium kalinowskii</name>
    <dbReference type="NCBI Taxonomy" id="2675216"/>
    <lineage>
        <taxon>Bacteria</taxon>
        <taxon>Bacillati</taxon>
        <taxon>Actinomycetota</taxon>
        <taxon>Actinomycetes</taxon>
        <taxon>Mycobacteriales</taxon>
        <taxon>Corynebacteriaceae</taxon>
        <taxon>Corynebacterium</taxon>
    </lineage>
</organism>
<dbReference type="AlphaFoldDB" id="A0A6B8VRG5"/>
<reference evidence="2" key="1">
    <citation type="submission" date="2019-11" db="EMBL/GenBank/DDBJ databases">
        <title>Complete genome sequence of Corynebacterium kalinowskii 1959, a novel Corynebacterium species isolated from soil of a small paddock in Vilsendorf, Germany.</title>
        <authorList>
            <person name="Schaffert L."/>
            <person name="Ruwe M."/>
            <person name="Milse J."/>
            <person name="Hanuschka K."/>
            <person name="Ortseifen V."/>
            <person name="Droste J."/>
            <person name="Brandt D."/>
            <person name="Schlueter L."/>
            <person name="Kutter Y."/>
            <person name="Vinke S."/>
            <person name="Viehoefer P."/>
            <person name="Jacob L."/>
            <person name="Luebke N.-C."/>
            <person name="Schulte-Berndt E."/>
            <person name="Hain C."/>
            <person name="Linder M."/>
            <person name="Schmidt P."/>
            <person name="Wollenschlaeger L."/>
            <person name="Luttermann T."/>
            <person name="Thieme E."/>
            <person name="Hassa J."/>
            <person name="Haak M."/>
            <person name="Wittchen M."/>
            <person name="Mentz A."/>
            <person name="Persicke M."/>
            <person name="Busche T."/>
            <person name="Ruckert C."/>
        </authorList>
    </citation>
    <scope>NUCLEOTIDE SEQUENCE [LARGE SCALE GENOMIC DNA]</scope>
    <source>
        <strain evidence="2">1959</strain>
    </source>
</reference>
<sequence>MATPTVRSASFPDTAGMTYYSEHTTHVTPGFIFSNIPGSLGYHPEESLIVFLFHREDNSDTGCRYTLGPMLRADIEHLDQPHDFLGYVCGFEPHLIFAVAIGSEASASAALEFEDLCLELDLPLAAVWHVPELYSGAPYERIGGESAAELGPFTSGRDDWDRGQVAEILAAPSMEAFRRRGELPELSRAESYAFLSQPNPNTTRRDRRGLSKRGRQHALALLAALEESSPEEAEYMVDSLLDDVQDVIDTIISQQLTPEEICEDMDLIEQCAVYFSHPSLRDPLLQWAVSDYAQAFYALSVAIARSTDYETKASALCCAALSASYTGQKHRVLQALQLAHEGAPKHRLTVLMVEALHCGGLEMLYQACYEGAMLARKALLSS</sequence>
<dbReference type="EMBL" id="CP046452">
    <property type="protein sequence ID" value="QGU02197.1"/>
    <property type="molecule type" value="Genomic_DNA"/>
</dbReference>
<name>A0A6B8VRG5_9CORY</name>
<dbReference type="KEGG" id="ckw:CKALI_06675"/>
<dbReference type="Pfam" id="PF13830">
    <property type="entry name" value="DUF4192"/>
    <property type="match status" value="1"/>
</dbReference>
<dbReference type="Proteomes" id="UP000427071">
    <property type="component" value="Chromosome"/>
</dbReference>
<dbReference type="InterPro" id="IPR025447">
    <property type="entry name" value="DUF4192"/>
</dbReference>
<protein>
    <recommendedName>
        <fullName evidence="3">DUF4192 domain-containing protein</fullName>
    </recommendedName>
</protein>
<keyword evidence="2" id="KW-1185">Reference proteome</keyword>
<evidence type="ECO:0008006" key="3">
    <source>
        <dbReference type="Google" id="ProtNLM"/>
    </source>
</evidence>
<proteinExistence type="predicted"/>
<evidence type="ECO:0000313" key="1">
    <source>
        <dbReference type="EMBL" id="QGU02197.1"/>
    </source>
</evidence>
<evidence type="ECO:0000313" key="2">
    <source>
        <dbReference type="Proteomes" id="UP000427071"/>
    </source>
</evidence>
<accession>A0A6B8VRG5</accession>
<gene>
    <name evidence="1" type="ORF">CKALI_06675</name>
</gene>